<proteinExistence type="predicted"/>
<protein>
    <submittedName>
        <fullName evidence="1">Uncharacterized protein</fullName>
    </submittedName>
</protein>
<gene>
    <name evidence="1" type="ORF">NM208_g5106</name>
</gene>
<keyword evidence="2" id="KW-1185">Reference proteome</keyword>
<sequence>MSEKPAPSAIAHFDSAAAQYEASTGGCTRELARLLLDLPQLEDIYKPESILLDNACGTGIVSEEVILRARRENTILPIIHPVDPAPNMVDICSKKLAALDVSDGINTGVMPGERLLFPDEMFTHSITNLGILFFTDGVAGARHIYRTLKPGGIAVVTSWSALGYLENVIHPAQAIVRPNDPAYKLPISEVWFDPSHVEECLRDGGFQQVSISSRTVHYGAASVPELVDLLLNSLKMLWGNWPEEDQKKLRDAAREQIEAVSSSYIMNDGNVGVGIPISAIVAVCEK</sequence>
<name>A0ACC1SI77_9HYPO</name>
<dbReference type="EMBL" id="JANRMS010000412">
    <property type="protein sequence ID" value="KAJ3540357.1"/>
    <property type="molecule type" value="Genomic_DNA"/>
</dbReference>
<organism evidence="1 2">
    <name type="scientific">Fusarium decemcellulare</name>
    <dbReference type="NCBI Taxonomy" id="57161"/>
    <lineage>
        <taxon>Eukaryota</taxon>
        <taxon>Fungi</taxon>
        <taxon>Dikarya</taxon>
        <taxon>Ascomycota</taxon>
        <taxon>Pezizomycotina</taxon>
        <taxon>Sordariomycetes</taxon>
        <taxon>Hypocreomycetidae</taxon>
        <taxon>Hypocreales</taxon>
        <taxon>Nectriaceae</taxon>
        <taxon>Fusarium</taxon>
        <taxon>Fusarium decemcellulare species complex</taxon>
    </lineage>
</organism>
<reference evidence="1" key="1">
    <citation type="submission" date="2022-08" db="EMBL/GenBank/DDBJ databases">
        <title>Genome Sequence of Fusarium decemcellulare.</title>
        <authorList>
            <person name="Buettner E."/>
        </authorList>
    </citation>
    <scope>NUCLEOTIDE SEQUENCE</scope>
    <source>
        <strain evidence="1">Babe19</strain>
    </source>
</reference>
<comment type="caution">
    <text evidence="1">The sequence shown here is derived from an EMBL/GenBank/DDBJ whole genome shotgun (WGS) entry which is preliminary data.</text>
</comment>
<dbReference type="Proteomes" id="UP001148629">
    <property type="component" value="Unassembled WGS sequence"/>
</dbReference>
<evidence type="ECO:0000313" key="1">
    <source>
        <dbReference type="EMBL" id="KAJ3540357.1"/>
    </source>
</evidence>
<accession>A0ACC1SI77</accession>
<evidence type="ECO:0000313" key="2">
    <source>
        <dbReference type="Proteomes" id="UP001148629"/>
    </source>
</evidence>